<name>A0A2S8JAE7_RHOOP</name>
<feature type="transmembrane region" description="Helical" evidence="1">
    <location>
        <begin position="302"/>
        <end position="326"/>
    </location>
</feature>
<evidence type="ECO:0000313" key="3">
    <source>
        <dbReference type="Proteomes" id="UP000239290"/>
    </source>
</evidence>
<feature type="transmembrane region" description="Helical" evidence="1">
    <location>
        <begin position="425"/>
        <end position="447"/>
    </location>
</feature>
<evidence type="ECO:0000313" key="2">
    <source>
        <dbReference type="EMBL" id="PQP24026.1"/>
    </source>
</evidence>
<feature type="transmembrane region" description="Helical" evidence="1">
    <location>
        <begin position="247"/>
        <end position="266"/>
    </location>
</feature>
<dbReference type="Proteomes" id="UP000239290">
    <property type="component" value="Unassembled WGS sequence"/>
</dbReference>
<proteinExistence type="predicted"/>
<protein>
    <submittedName>
        <fullName evidence="2">Uncharacterized protein</fullName>
    </submittedName>
</protein>
<accession>A0A2S8JAE7</accession>
<feature type="transmembrane region" description="Helical" evidence="1">
    <location>
        <begin position="46"/>
        <end position="66"/>
    </location>
</feature>
<comment type="caution">
    <text evidence="2">The sequence shown here is derived from an EMBL/GenBank/DDBJ whole genome shotgun (WGS) entry which is preliminary data.</text>
</comment>
<feature type="transmembrane region" description="Helical" evidence="1">
    <location>
        <begin position="168"/>
        <end position="189"/>
    </location>
</feature>
<sequence>MCRVEGLAFSARGAHNHHVSQVTVTPSSPILAQSGGEGGGAAFDQIIGISVATAIITVGLLWIAYLHRTRKITWLQTAADTAARALDRPPWVALPLVTFVGTILTAFFGFIWDVSLHIGRGRDDGPLANPAHYFILVGLFLLFITGMLAMILPRDEKPGPAAIKITRTWYVPVGGVLVAGAGLYALIGFPLDDVWHRIFGQDVTLWGPTHLMLIGGAGLSLIGVLLLDYEGRMATPGDTKQDSRLIWFLRCGTFGGLLIGLSVFQIEYDFGVEQFRLVLQPMMIAGAAAFTLVAARIVLGPFAAIVAVAVAGVVRAITALMVGPVLGAPTNVFELCLGAAVLIELLALTPLIKNRVAFGAVGGLLVATVGLWLESLWIDAVYIYPWPTSMWPEALGMAVPVGIAAGACGALLGRVLRSEGLPRPAISRTIVVATVVVIAGATANGLVATVPDNATATIALTEAAPDGGRMVDAEVRIDPPDLASDNPAWVSILSWQGGTGLGNGFTVDRLERTGPGTYRTHEPVPVHGTWKTLLRVQDGRTMTAVPIYLPSDPGIGAEELPAVASSTRDFVPEITILQRERNFDHPSWLFGAASLVVLVCTLVLITALAWGAGRISKYTQGQAATGTREDVTVT</sequence>
<feature type="transmembrane region" description="Helical" evidence="1">
    <location>
        <begin position="278"/>
        <end position="295"/>
    </location>
</feature>
<feature type="transmembrane region" description="Helical" evidence="1">
    <location>
        <begin position="91"/>
        <end position="112"/>
    </location>
</feature>
<dbReference type="AlphaFoldDB" id="A0A2S8JAE7"/>
<feature type="transmembrane region" description="Helical" evidence="1">
    <location>
        <begin position="332"/>
        <end position="349"/>
    </location>
</feature>
<dbReference type="EMBL" id="PUIO01000016">
    <property type="protein sequence ID" value="PQP24026.1"/>
    <property type="molecule type" value="Genomic_DNA"/>
</dbReference>
<feature type="transmembrane region" description="Helical" evidence="1">
    <location>
        <begin position="394"/>
        <end position="413"/>
    </location>
</feature>
<keyword evidence="1" id="KW-0472">Membrane</keyword>
<feature type="transmembrane region" description="Helical" evidence="1">
    <location>
        <begin position="588"/>
        <end position="610"/>
    </location>
</feature>
<feature type="transmembrane region" description="Helical" evidence="1">
    <location>
        <begin position="209"/>
        <end position="227"/>
    </location>
</feature>
<keyword evidence="1" id="KW-1133">Transmembrane helix</keyword>
<evidence type="ECO:0000256" key="1">
    <source>
        <dbReference type="SAM" id="Phobius"/>
    </source>
</evidence>
<keyword evidence="1" id="KW-0812">Transmembrane</keyword>
<gene>
    <name evidence="2" type="ORF">C5613_15675</name>
</gene>
<organism evidence="2 3">
    <name type="scientific">Rhodococcus opacus</name>
    <name type="common">Nocardia opaca</name>
    <dbReference type="NCBI Taxonomy" id="37919"/>
    <lineage>
        <taxon>Bacteria</taxon>
        <taxon>Bacillati</taxon>
        <taxon>Actinomycetota</taxon>
        <taxon>Actinomycetes</taxon>
        <taxon>Mycobacteriales</taxon>
        <taxon>Nocardiaceae</taxon>
        <taxon>Rhodococcus</taxon>
    </lineage>
</organism>
<feature type="transmembrane region" description="Helical" evidence="1">
    <location>
        <begin position="356"/>
        <end position="374"/>
    </location>
</feature>
<reference evidence="3" key="1">
    <citation type="submission" date="2018-02" db="EMBL/GenBank/DDBJ databases">
        <title>Draft genome sequencing of Rhodococcus opacus KU647198.</title>
        <authorList>
            <person name="Zheng B.-X."/>
        </authorList>
    </citation>
    <scope>NUCLEOTIDE SEQUENCE [LARGE SCALE GENOMIC DNA]</scope>
    <source>
        <strain evidence="3">04-OD7</strain>
    </source>
</reference>
<feature type="transmembrane region" description="Helical" evidence="1">
    <location>
        <begin position="132"/>
        <end position="152"/>
    </location>
</feature>